<organism evidence="1 2">
    <name type="scientific">Frankliniella fusca</name>
    <dbReference type="NCBI Taxonomy" id="407009"/>
    <lineage>
        <taxon>Eukaryota</taxon>
        <taxon>Metazoa</taxon>
        <taxon>Ecdysozoa</taxon>
        <taxon>Arthropoda</taxon>
        <taxon>Hexapoda</taxon>
        <taxon>Insecta</taxon>
        <taxon>Pterygota</taxon>
        <taxon>Neoptera</taxon>
        <taxon>Paraneoptera</taxon>
        <taxon>Thysanoptera</taxon>
        <taxon>Terebrantia</taxon>
        <taxon>Thripoidea</taxon>
        <taxon>Thripidae</taxon>
        <taxon>Frankliniella</taxon>
    </lineage>
</organism>
<accession>A0AAE1GWH7</accession>
<dbReference type="Gene3D" id="3.40.395.10">
    <property type="entry name" value="Adenoviral Proteinase, Chain A"/>
    <property type="match status" value="1"/>
</dbReference>
<reference evidence="1" key="2">
    <citation type="journal article" date="2023" name="BMC Genomics">
        <title>Pest status, molecular evolution, and epigenetic factors derived from the genome assembly of Frankliniella fusca, a thysanopteran phytovirus vector.</title>
        <authorList>
            <person name="Catto M.A."/>
            <person name="Labadie P.E."/>
            <person name="Jacobson A.L."/>
            <person name="Kennedy G.G."/>
            <person name="Srinivasan R."/>
            <person name="Hunt B.G."/>
        </authorList>
    </citation>
    <scope>NUCLEOTIDE SEQUENCE</scope>
    <source>
        <strain evidence="1">PL_HMW_Pooled</strain>
    </source>
</reference>
<dbReference type="AlphaFoldDB" id="A0AAE1GWH7"/>
<dbReference type="EMBL" id="JAHWGI010000148">
    <property type="protein sequence ID" value="KAK3910193.1"/>
    <property type="molecule type" value="Genomic_DNA"/>
</dbReference>
<keyword evidence="2" id="KW-1185">Reference proteome</keyword>
<comment type="caution">
    <text evidence="1">The sequence shown here is derived from an EMBL/GenBank/DDBJ whole genome shotgun (WGS) entry which is preliminary data.</text>
</comment>
<gene>
    <name evidence="1" type="ORF">KUF71_004067</name>
</gene>
<sequence length="229" mass="25702">MPHVICSSCERLVHQGSCSFSTCRETYMCHKCSFAQRLGLSESALMEINAGSYLSDEHVNIASSMLKEQFGAKFHGLNPPLPVRHNNEIVNELQYPILICGDKDYVQIMHTGNQHWVTCIFQTASPNTAIVPDSLRKTKLSSFLCLQVAMVACSKEESITICRKPCQQQRGSVDCALFAIAQATEFCSTSEIRFIDFDQSKLREHWMSCVRAGKLTRFPAISSRPKKTL</sequence>
<proteinExistence type="predicted"/>
<evidence type="ECO:0000313" key="2">
    <source>
        <dbReference type="Proteomes" id="UP001219518"/>
    </source>
</evidence>
<dbReference type="PANTHER" id="PTHR34718:SF2">
    <property type="entry name" value="PHD-TYPE DOMAIN-CONTAINING PROTEIN"/>
    <property type="match status" value="1"/>
</dbReference>
<dbReference type="PANTHER" id="PTHR34718">
    <property type="entry name" value="PHD-TYPE DOMAIN-CONTAINING PROTEIN"/>
    <property type="match status" value="1"/>
</dbReference>
<evidence type="ECO:0000313" key="1">
    <source>
        <dbReference type="EMBL" id="KAK3910193.1"/>
    </source>
</evidence>
<dbReference type="SUPFAM" id="SSF54001">
    <property type="entry name" value="Cysteine proteinases"/>
    <property type="match status" value="1"/>
</dbReference>
<name>A0AAE1GWH7_9NEOP</name>
<protein>
    <submittedName>
        <fullName evidence="1">Lipoyl synthase</fullName>
    </submittedName>
</protein>
<dbReference type="InterPro" id="IPR038765">
    <property type="entry name" value="Papain-like_cys_pep_sf"/>
</dbReference>
<reference evidence="1" key="1">
    <citation type="submission" date="2021-07" db="EMBL/GenBank/DDBJ databases">
        <authorList>
            <person name="Catto M.A."/>
            <person name="Jacobson A."/>
            <person name="Kennedy G."/>
            <person name="Labadie P."/>
            <person name="Hunt B.G."/>
            <person name="Srinivasan R."/>
        </authorList>
    </citation>
    <scope>NUCLEOTIDE SEQUENCE</scope>
    <source>
        <strain evidence="1">PL_HMW_Pooled</strain>
        <tissue evidence="1">Head</tissue>
    </source>
</reference>
<dbReference type="Proteomes" id="UP001219518">
    <property type="component" value="Unassembled WGS sequence"/>
</dbReference>